<feature type="compositionally biased region" description="Polar residues" evidence="2">
    <location>
        <begin position="479"/>
        <end position="503"/>
    </location>
</feature>
<protein>
    <submittedName>
        <fullName evidence="3">Uncharacterized protein</fullName>
    </submittedName>
</protein>
<feature type="region of interest" description="Disordered" evidence="2">
    <location>
        <begin position="788"/>
        <end position="822"/>
    </location>
</feature>
<keyword evidence="1" id="KW-0175">Coiled coil</keyword>
<feature type="region of interest" description="Disordered" evidence="2">
    <location>
        <begin position="93"/>
        <end position="175"/>
    </location>
</feature>
<feature type="compositionally biased region" description="Polar residues" evidence="2">
    <location>
        <begin position="415"/>
        <end position="434"/>
    </location>
</feature>
<proteinExistence type="predicted"/>
<evidence type="ECO:0000256" key="2">
    <source>
        <dbReference type="SAM" id="MobiDB-lite"/>
    </source>
</evidence>
<dbReference type="STRING" id="857566.A0A1E3PPV7"/>
<feature type="region of interest" description="Disordered" evidence="2">
    <location>
        <begin position="460"/>
        <end position="503"/>
    </location>
</feature>
<feature type="region of interest" description="Disordered" evidence="2">
    <location>
        <begin position="1"/>
        <end position="58"/>
    </location>
</feature>
<dbReference type="OrthoDB" id="3993678at2759"/>
<feature type="compositionally biased region" description="Polar residues" evidence="2">
    <location>
        <begin position="387"/>
        <end position="406"/>
    </location>
</feature>
<reference evidence="3 4" key="1">
    <citation type="journal article" date="2016" name="Proc. Natl. Acad. Sci. U.S.A.">
        <title>Comparative genomics of biotechnologically important yeasts.</title>
        <authorList>
            <person name="Riley R."/>
            <person name="Haridas S."/>
            <person name="Wolfe K.H."/>
            <person name="Lopes M.R."/>
            <person name="Hittinger C.T."/>
            <person name="Goeker M."/>
            <person name="Salamov A.A."/>
            <person name="Wisecaver J.H."/>
            <person name="Long T.M."/>
            <person name="Calvey C.H."/>
            <person name="Aerts A.L."/>
            <person name="Barry K.W."/>
            <person name="Choi C."/>
            <person name="Clum A."/>
            <person name="Coughlan A.Y."/>
            <person name="Deshpande S."/>
            <person name="Douglass A.P."/>
            <person name="Hanson S.J."/>
            <person name="Klenk H.-P."/>
            <person name="LaButti K.M."/>
            <person name="Lapidus A."/>
            <person name="Lindquist E.A."/>
            <person name="Lipzen A.M."/>
            <person name="Meier-Kolthoff J.P."/>
            <person name="Ohm R.A."/>
            <person name="Otillar R.P."/>
            <person name="Pangilinan J.L."/>
            <person name="Peng Y."/>
            <person name="Rokas A."/>
            <person name="Rosa C.A."/>
            <person name="Scheuner C."/>
            <person name="Sibirny A.A."/>
            <person name="Slot J.C."/>
            <person name="Stielow J.B."/>
            <person name="Sun H."/>
            <person name="Kurtzman C.P."/>
            <person name="Blackwell M."/>
            <person name="Grigoriev I.V."/>
            <person name="Jeffries T.W."/>
        </authorList>
    </citation>
    <scope>NUCLEOTIDE SEQUENCE [LARGE SCALE GENOMIC DNA]</scope>
    <source>
        <strain evidence="3 4">DSM 6958</strain>
    </source>
</reference>
<organism evidence="3 4">
    <name type="scientific">Nadsonia fulvescens var. elongata DSM 6958</name>
    <dbReference type="NCBI Taxonomy" id="857566"/>
    <lineage>
        <taxon>Eukaryota</taxon>
        <taxon>Fungi</taxon>
        <taxon>Dikarya</taxon>
        <taxon>Ascomycota</taxon>
        <taxon>Saccharomycotina</taxon>
        <taxon>Dipodascomycetes</taxon>
        <taxon>Dipodascales</taxon>
        <taxon>Dipodascales incertae sedis</taxon>
        <taxon>Nadsonia</taxon>
    </lineage>
</organism>
<feature type="compositionally biased region" description="Low complexity" evidence="2">
    <location>
        <begin position="462"/>
        <end position="478"/>
    </location>
</feature>
<evidence type="ECO:0000313" key="4">
    <source>
        <dbReference type="Proteomes" id="UP000095009"/>
    </source>
</evidence>
<dbReference type="Proteomes" id="UP000095009">
    <property type="component" value="Unassembled WGS sequence"/>
</dbReference>
<name>A0A1E3PPV7_9ASCO</name>
<feature type="coiled-coil region" evidence="1">
    <location>
        <begin position="614"/>
        <end position="710"/>
    </location>
</feature>
<feature type="compositionally biased region" description="Low complexity" evidence="2">
    <location>
        <begin position="137"/>
        <end position="164"/>
    </location>
</feature>
<feature type="compositionally biased region" description="Polar residues" evidence="2">
    <location>
        <begin position="812"/>
        <end position="822"/>
    </location>
</feature>
<accession>A0A1E3PPV7</accession>
<feature type="compositionally biased region" description="Low complexity" evidence="2">
    <location>
        <begin position="101"/>
        <end position="120"/>
    </location>
</feature>
<dbReference type="EMBL" id="KV454408">
    <property type="protein sequence ID" value="ODQ66877.1"/>
    <property type="molecule type" value="Genomic_DNA"/>
</dbReference>
<gene>
    <name evidence="3" type="ORF">NADFUDRAFT_50780</name>
</gene>
<feature type="compositionally biased region" description="Polar residues" evidence="2">
    <location>
        <begin position="39"/>
        <end position="48"/>
    </location>
</feature>
<feature type="region of interest" description="Disordered" evidence="2">
    <location>
        <begin position="385"/>
        <end position="445"/>
    </location>
</feature>
<feature type="compositionally biased region" description="Basic residues" evidence="2">
    <location>
        <begin position="1"/>
        <end position="12"/>
    </location>
</feature>
<feature type="compositionally biased region" description="Polar residues" evidence="2">
    <location>
        <begin position="789"/>
        <end position="802"/>
    </location>
</feature>
<evidence type="ECO:0000256" key="1">
    <source>
        <dbReference type="SAM" id="Coils"/>
    </source>
</evidence>
<feature type="compositionally biased region" description="Low complexity" evidence="2">
    <location>
        <begin position="49"/>
        <end position="58"/>
    </location>
</feature>
<dbReference type="AlphaFoldDB" id="A0A1E3PPV7"/>
<evidence type="ECO:0000313" key="3">
    <source>
        <dbReference type="EMBL" id="ODQ66877.1"/>
    </source>
</evidence>
<sequence length="822" mass="90334">MAPKFWSRKSTKGSKNSFSDDDDDLLDDFHPAPYMSAPNAASSTGSFQSYNSNNAYNSSGRNHSAMGFYNGSSGRPYGSANVAQNQIRNRPHTATGYYADSPSSLPIHSQSQSQQQPQLQDPRAGMGSSRMSGQPPNSNNHYSNSDSNNNDRSSTMKSSSGRSTPYYPGQDVAVPEISMKDISSLRDRQRYNTMNSTLQDTASEFAENNDTSAGKANTMINATSSLVSSMFASDTAPIIPTIFNPNASVKATEQVTYRKKVLENRKLMQQRQMVRDFGIEDANNPTGPVVSGLPIVGGASKIADPTSASGFDVGIYSATQDSPKANNNNNKSMQYDNRAQTLNSPRMSSGGYPSMGAPVEGFYNGNSNGSVPSNNVYRPNPIRMGGTSKTFQQSAGNRAMSMTATSGEGPPVSFNRRSAGNNPPQLANSNNRINGNGVYRPGSGQGQYIHQVRNQIPPQHIQNQSQNQSQNQNQNSNSLSAGQEEINSPNSFRLSNNSGQSVNSDIREIPAQQAPALPSDMEVKLLHELQLVTSELADSVRREVILESQLIAKTKTDSNSDSVFNQSLEYTQRVAEPRANAQRLAELSQALQSERSLYFSYLINSVDPEEFNALKAKAKLQDELTEQARSLEAKNYESVKLKVQLEDLEADNSILQKQIDNLKTEMASTSNLKLNPGTGSTSDTEFDQQLQDLRVENKRLNQVVDQLRKGSTDLTNYDGSLTSKESEFTLKIKELQGQRDTVREALRDFRLHSDTEFAEWKERVHSLESRLERERVINTQLQRKLAKTSDYSSHNVSVSANPADNFDGMNIPNGSYSSNSIR</sequence>
<keyword evidence="4" id="KW-1185">Reference proteome</keyword>